<dbReference type="EMBL" id="BARS01050589">
    <property type="protein sequence ID" value="GAG49771.1"/>
    <property type="molecule type" value="Genomic_DNA"/>
</dbReference>
<dbReference type="PROSITE" id="PS51385">
    <property type="entry name" value="YJEF_N"/>
    <property type="match status" value="1"/>
</dbReference>
<name>X0ZNJ4_9ZZZZ</name>
<evidence type="ECO:0000313" key="2">
    <source>
        <dbReference type="EMBL" id="GAG49771.1"/>
    </source>
</evidence>
<comment type="caution">
    <text evidence="2">The sequence shown here is derived from an EMBL/GenBank/DDBJ whole genome shotgun (WGS) entry which is preliminary data.</text>
</comment>
<proteinExistence type="predicted"/>
<dbReference type="AlphaFoldDB" id="X0ZNJ4"/>
<dbReference type="NCBIfam" id="TIGR00197">
    <property type="entry name" value="yjeF_nterm"/>
    <property type="match status" value="1"/>
</dbReference>
<feature type="domain" description="YjeF N-terminal" evidence="1">
    <location>
        <begin position="9"/>
        <end position="202"/>
    </location>
</feature>
<dbReference type="InterPro" id="IPR036652">
    <property type="entry name" value="YjeF_N_dom_sf"/>
</dbReference>
<reference evidence="2" key="1">
    <citation type="journal article" date="2014" name="Front. Microbiol.">
        <title>High frequency of phylogenetically diverse reductive dehalogenase-homologous genes in deep subseafloor sedimentary metagenomes.</title>
        <authorList>
            <person name="Kawai M."/>
            <person name="Futagami T."/>
            <person name="Toyoda A."/>
            <person name="Takaki Y."/>
            <person name="Nishi S."/>
            <person name="Hori S."/>
            <person name="Arai W."/>
            <person name="Tsubouchi T."/>
            <person name="Morono Y."/>
            <person name="Uchiyama I."/>
            <person name="Ito T."/>
            <person name="Fujiyama A."/>
            <person name="Inagaki F."/>
            <person name="Takami H."/>
        </authorList>
    </citation>
    <scope>NUCLEOTIDE SEQUENCE</scope>
    <source>
        <strain evidence="2">Expedition CK06-06</strain>
    </source>
</reference>
<dbReference type="InterPro" id="IPR004443">
    <property type="entry name" value="YjeF_N_dom"/>
</dbReference>
<dbReference type="SUPFAM" id="SSF64153">
    <property type="entry name" value="YjeF N-terminal domain-like"/>
    <property type="match status" value="1"/>
</dbReference>
<dbReference type="Pfam" id="PF03853">
    <property type="entry name" value="YjeF_N"/>
    <property type="match status" value="1"/>
</dbReference>
<gene>
    <name evidence="2" type="ORF">S01H1_75492</name>
</gene>
<feature type="non-terminal residue" evidence="2">
    <location>
        <position position="202"/>
    </location>
</feature>
<sequence length="202" mass="21784">MKLVTVAEMISIEREANAQGLTYETMMENAGRGLAELLLEEYCDLKDEGVLGLVGSGNNGGDTLVALSYLAEKGWKASAYIVRPRPADDVLMQRLIRSGGVIHEIEEDKNHPGLIKTMQDHAILLDGVLGTGIRLPLKQNLAEILDFIRIEIQNEPKPPIVVAVDCPSGIDCDSGETAPECIPANLTVTMAAIKSGLMMFPA</sequence>
<dbReference type="Gene3D" id="3.40.50.10260">
    <property type="entry name" value="YjeF N-terminal domain"/>
    <property type="match status" value="1"/>
</dbReference>
<protein>
    <recommendedName>
        <fullName evidence="1">YjeF N-terminal domain-containing protein</fullName>
    </recommendedName>
</protein>
<accession>X0ZNJ4</accession>
<organism evidence="2">
    <name type="scientific">marine sediment metagenome</name>
    <dbReference type="NCBI Taxonomy" id="412755"/>
    <lineage>
        <taxon>unclassified sequences</taxon>
        <taxon>metagenomes</taxon>
        <taxon>ecological metagenomes</taxon>
    </lineage>
</organism>
<evidence type="ECO:0000259" key="1">
    <source>
        <dbReference type="PROSITE" id="PS51385"/>
    </source>
</evidence>